<evidence type="ECO:0000256" key="1">
    <source>
        <dbReference type="ARBA" id="ARBA00004651"/>
    </source>
</evidence>
<feature type="transmembrane region" description="Helical" evidence="7">
    <location>
        <begin position="277"/>
        <end position="299"/>
    </location>
</feature>
<protein>
    <submittedName>
        <fullName evidence="9">Amino acid ABC transporter permease</fullName>
    </submittedName>
</protein>
<keyword evidence="4 7" id="KW-0812">Transmembrane</keyword>
<evidence type="ECO:0000256" key="6">
    <source>
        <dbReference type="ARBA" id="ARBA00023136"/>
    </source>
</evidence>
<dbReference type="InterPro" id="IPR000515">
    <property type="entry name" value="MetI-like"/>
</dbReference>
<keyword evidence="10" id="KW-1185">Reference proteome</keyword>
<comment type="caution">
    <text evidence="9">The sequence shown here is derived from an EMBL/GenBank/DDBJ whole genome shotgun (WGS) entry which is preliminary data.</text>
</comment>
<evidence type="ECO:0000313" key="10">
    <source>
        <dbReference type="Proteomes" id="UP000243002"/>
    </source>
</evidence>
<dbReference type="PROSITE" id="PS50928">
    <property type="entry name" value="ABC_TM1"/>
    <property type="match status" value="1"/>
</dbReference>
<feature type="transmembrane region" description="Helical" evidence="7">
    <location>
        <begin position="377"/>
        <end position="399"/>
    </location>
</feature>
<keyword evidence="3" id="KW-1003">Cell membrane</keyword>
<dbReference type="PANTHER" id="PTHR30614:SF41">
    <property type="entry name" value="INNER MEMBRANE AMINO-ACID ABC TRANSPORTER PERMEASE PROTEIN YHDY"/>
    <property type="match status" value="1"/>
</dbReference>
<accession>A0A2P7MVH7</accession>
<dbReference type="SUPFAM" id="SSF161098">
    <property type="entry name" value="MetI-like"/>
    <property type="match status" value="1"/>
</dbReference>
<evidence type="ECO:0000256" key="7">
    <source>
        <dbReference type="RuleBase" id="RU363032"/>
    </source>
</evidence>
<proteinExistence type="inferred from homology"/>
<organism evidence="9 10">
    <name type="scientific">Cyanobium usitatum str. Tous</name>
    <dbReference type="NCBI Taxonomy" id="2116684"/>
    <lineage>
        <taxon>Bacteria</taxon>
        <taxon>Bacillati</taxon>
        <taxon>Cyanobacteriota</taxon>
        <taxon>Cyanophyceae</taxon>
        <taxon>Synechococcales</taxon>
        <taxon>Prochlorococcaceae</taxon>
        <taxon>Cyanobium</taxon>
    </lineage>
</organism>
<dbReference type="GO" id="GO:0022857">
    <property type="term" value="F:transmembrane transporter activity"/>
    <property type="evidence" value="ECO:0007669"/>
    <property type="project" value="InterPro"/>
</dbReference>
<dbReference type="OrthoDB" id="9805999at2"/>
<name>A0A2P7MVH7_9CYAN</name>
<keyword evidence="5 7" id="KW-1133">Transmembrane helix</keyword>
<evidence type="ECO:0000256" key="4">
    <source>
        <dbReference type="ARBA" id="ARBA00022692"/>
    </source>
</evidence>
<evidence type="ECO:0000313" key="9">
    <source>
        <dbReference type="EMBL" id="PSJ05240.1"/>
    </source>
</evidence>
<comment type="similarity">
    <text evidence="7">Belongs to the binding-protein-dependent transport system permease family.</text>
</comment>
<dbReference type="CDD" id="cd06261">
    <property type="entry name" value="TM_PBP2"/>
    <property type="match status" value="1"/>
</dbReference>
<dbReference type="Pfam" id="PF00528">
    <property type="entry name" value="BPD_transp_1"/>
    <property type="match status" value="1"/>
</dbReference>
<dbReference type="InterPro" id="IPR043429">
    <property type="entry name" value="ArtM/GltK/GlnP/TcyL/YhdX-like"/>
</dbReference>
<dbReference type="InterPro" id="IPR035906">
    <property type="entry name" value="MetI-like_sf"/>
</dbReference>
<dbReference type="EMBL" id="PXXO01000007">
    <property type="protein sequence ID" value="PSJ05240.1"/>
    <property type="molecule type" value="Genomic_DNA"/>
</dbReference>
<feature type="transmembrane region" description="Helical" evidence="7">
    <location>
        <begin position="172"/>
        <end position="193"/>
    </location>
</feature>
<feature type="transmembrane region" description="Helical" evidence="7">
    <location>
        <begin position="199"/>
        <end position="226"/>
    </location>
</feature>
<reference evidence="9 10" key="1">
    <citation type="journal article" date="2018" name="Environ. Microbiol.">
        <title>Ecological and genomic features of two widespread freshwater picocyanobacteria.</title>
        <authorList>
            <person name="Cabello-Yeves P.J."/>
            <person name="Picazo A."/>
            <person name="Camacho A."/>
            <person name="Callieri C."/>
            <person name="Rosselli R."/>
            <person name="Roda-Garcia J.J."/>
            <person name="Coutinho F.H."/>
            <person name="Rodriguez-Valera F."/>
        </authorList>
    </citation>
    <scope>NUCLEOTIDE SEQUENCE [LARGE SCALE GENOMIC DNA]</scope>
    <source>
        <strain evidence="9 10">Tous</strain>
    </source>
</reference>
<gene>
    <name evidence="9" type="ORF">C7K55_07905</name>
</gene>
<dbReference type="InterPro" id="IPR010065">
    <property type="entry name" value="AA_ABC_transptr_permease_3TM"/>
</dbReference>
<dbReference type="Proteomes" id="UP000243002">
    <property type="component" value="Unassembled WGS sequence"/>
</dbReference>
<dbReference type="AlphaFoldDB" id="A0A2P7MVH7"/>
<keyword evidence="6 7" id="KW-0472">Membrane</keyword>
<evidence type="ECO:0000256" key="3">
    <source>
        <dbReference type="ARBA" id="ARBA00022475"/>
    </source>
</evidence>
<evidence type="ECO:0000256" key="2">
    <source>
        <dbReference type="ARBA" id="ARBA00022448"/>
    </source>
</evidence>
<comment type="subcellular location">
    <subcellularLocation>
        <location evidence="1 7">Cell membrane</location>
        <topology evidence="1 7">Multi-pass membrane protein</topology>
    </subcellularLocation>
</comment>
<evidence type="ECO:0000256" key="5">
    <source>
        <dbReference type="ARBA" id="ARBA00022989"/>
    </source>
</evidence>
<keyword evidence="2 7" id="KW-0813">Transport</keyword>
<feature type="transmembrane region" description="Helical" evidence="7">
    <location>
        <begin position="78"/>
        <end position="96"/>
    </location>
</feature>
<feature type="domain" description="ABC transmembrane type-1" evidence="8">
    <location>
        <begin position="202"/>
        <end position="390"/>
    </location>
</feature>
<evidence type="ECO:0000259" key="8">
    <source>
        <dbReference type="PROSITE" id="PS50928"/>
    </source>
</evidence>
<dbReference type="Gene3D" id="1.10.3720.10">
    <property type="entry name" value="MetI-like"/>
    <property type="match status" value="1"/>
</dbReference>
<dbReference type="PANTHER" id="PTHR30614">
    <property type="entry name" value="MEMBRANE COMPONENT OF AMINO ACID ABC TRANSPORTER"/>
    <property type="match status" value="1"/>
</dbReference>
<dbReference type="GO" id="GO:0006865">
    <property type="term" value="P:amino acid transport"/>
    <property type="evidence" value="ECO:0007669"/>
    <property type="project" value="TreeGrafter"/>
</dbReference>
<dbReference type="NCBIfam" id="TIGR01726">
    <property type="entry name" value="HEQRo_perm_3TM"/>
    <property type="match status" value="1"/>
</dbReference>
<dbReference type="RefSeq" id="WP_106502865.1">
    <property type="nucleotide sequence ID" value="NZ_PXXO01000007.1"/>
</dbReference>
<feature type="transmembrane region" description="Helical" evidence="7">
    <location>
        <begin position="247"/>
        <end position="265"/>
    </location>
</feature>
<feature type="transmembrane region" description="Helical" evidence="7">
    <location>
        <begin position="311"/>
        <end position="328"/>
    </location>
</feature>
<feature type="transmembrane region" description="Helical" evidence="7">
    <location>
        <begin position="348"/>
        <end position="365"/>
    </location>
</feature>
<sequence length="413" mass="44525">MASTAPLVVRASPLRRLQKELFGSRLDGLISIALLAALLAAALGFFRWALFQAQWAVLSANSTLFAVGRYPVEQQWRLWLLTTLLALATGLSWGLLRAFPGSGAVRALWPRNDRWAAAILGVLALWRPMALQLTLAIQARWWGIAGLLLLARWAAGRYGPAIPQAFRRLIPLLWPLLYLVGMVLISGGLGLVQVPPSEWGGLLLTVLMATFAILLCFPLGVLLALGRRSELPLLRWGSVIYIEFIRGAPLITLLFLGQNILGFLLPGGLAPDRVWRAAWVLTFFAAAYVAEAVRSGLVAVPAGQLEAARSLGLSVPLALVHVVLPQALRVALPATVGQFISLLQDTTLLSLIGLLDLLGTARTVMANPMFLGKNAEVYLVLAILFWSCCAALGLGSRALETRLNPHSPSAPQA</sequence>
<feature type="transmembrane region" description="Helical" evidence="7">
    <location>
        <begin position="28"/>
        <end position="46"/>
    </location>
</feature>
<dbReference type="GO" id="GO:0043190">
    <property type="term" value="C:ATP-binding cassette (ABC) transporter complex"/>
    <property type="evidence" value="ECO:0007669"/>
    <property type="project" value="InterPro"/>
</dbReference>